<name>A0A2I1C6Z3_ASPN1</name>
<keyword evidence="2" id="KW-1185">Reference proteome</keyword>
<dbReference type="Proteomes" id="UP000234474">
    <property type="component" value="Unassembled WGS sequence"/>
</dbReference>
<dbReference type="VEuPathDB" id="FungiDB:P174DRAFT_443271"/>
<protein>
    <submittedName>
        <fullName evidence="1">Uncharacterized protein</fullName>
    </submittedName>
</protein>
<accession>A0A2I1C6Z3</accession>
<dbReference type="AlphaFoldDB" id="A0A2I1C6Z3"/>
<dbReference type="EMBL" id="MSZS01000005">
    <property type="protein sequence ID" value="PKX93397.1"/>
    <property type="molecule type" value="Genomic_DNA"/>
</dbReference>
<gene>
    <name evidence="1" type="ORF">P174DRAFT_443271</name>
</gene>
<reference evidence="2" key="1">
    <citation type="journal article" date="2018" name="Proc. Natl. Acad. Sci. U.S.A.">
        <title>Linking secondary metabolites to gene clusters through genome sequencing of six diverse Aspergillus species.</title>
        <authorList>
            <person name="Kaerboelling I."/>
            <person name="Vesth T.C."/>
            <person name="Frisvad J.C."/>
            <person name="Nybo J.L."/>
            <person name="Theobald S."/>
            <person name="Kuo A."/>
            <person name="Bowyer P."/>
            <person name="Matsuda Y."/>
            <person name="Mondo S."/>
            <person name="Lyhne E.K."/>
            <person name="Kogle M.E."/>
            <person name="Clum A."/>
            <person name="Lipzen A."/>
            <person name="Salamov A."/>
            <person name="Ngan C.Y."/>
            <person name="Daum C."/>
            <person name="Chiniquy J."/>
            <person name="Barry K."/>
            <person name="LaButti K."/>
            <person name="Haridas S."/>
            <person name="Simmons B.A."/>
            <person name="Magnuson J.K."/>
            <person name="Mortensen U.H."/>
            <person name="Larsen T.O."/>
            <person name="Grigoriev I.V."/>
            <person name="Baker S.E."/>
            <person name="Andersen M.R."/>
        </authorList>
    </citation>
    <scope>NUCLEOTIDE SEQUENCE [LARGE SCALE GENOMIC DNA]</scope>
    <source>
        <strain evidence="2">IBT 16806</strain>
    </source>
</reference>
<evidence type="ECO:0000313" key="2">
    <source>
        <dbReference type="Proteomes" id="UP000234474"/>
    </source>
</evidence>
<dbReference type="RefSeq" id="XP_024681992.1">
    <property type="nucleotide sequence ID" value="XM_024827783.1"/>
</dbReference>
<organism evidence="1 2">
    <name type="scientific">Aspergillus novofumigatus (strain IBT 16806)</name>
    <dbReference type="NCBI Taxonomy" id="1392255"/>
    <lineage>
        <taxon>Eukaryota</taxon>
        <taxon>Fungi</taxon>
        <taxon>Dikarya</taxon>
        <taxon>Ascomycota</taxon>
        <taxon>Pezizomycotina</taxon>
        <taxon>Eurotiomycetes</taxon>
        <taxon>Eurotiomycetidae</taxon>
        <taxon>Eurotiales</taxon>
        <taxon>Aspergillaceae</taxon>
        <taxon>Aspergillus</taxon>
        <taxon>Aspergillus subgen. Fumigati</taxon>
    </lineage>
</organism>
<comment type="caution">
    <text evidence="1">The sequence shown here is derived from an EMBL/GenBank/DDBJ whole genome shotgun (WGS) entry which is preliminary data.</text>
</comment>
<dbReference type="GeneID" id="36535108"/>
<proteinExistence type="predicted"/>
<sequence length="58" mass="6594">MVRIPATYLGIAQALDHVLQYSSYLLLPASLKRFNRPTIARGQANIIWEQYSPNWGSC</sequence>
<evidence type="ECO:0000313" key="1">
    <source>
        <dbReference type="EMBL" id="PKX93397.1"/>
    </source>
</evidence>